<dbReference type="Gene3D" id="1.10.10.10">
    <property type="entry name" value="Winged helix-like DNA-binding domain superfamily/Winged helix DNA-binding domain"/>
    <property type="match status" value="1"/>
</dbReference>
<dbReference type="InterPro" id="IPR036388">
    <property type="entry name" value="WH-like_DNA-bd_sf"/>
</dbReference>
<dbReference type="PRINTS" id="PR00039">
    <property type="entry name" value="HTHLYSR"/>
</dbReference>
<dbReference type="PANTHER" id="PTHR30419">
    <property type="entry name" value="HTH-TYPE TRANSCRIPTIONAL REGULATOR YBHD"/>
    <property type="match status" value="1"/>
</dbReference>
<dbReference type="InterPro" id="IPR036390">
    <property type="entry name" value="WH_DNA-bd_sf"/>
</dbReference>
<dbReference type="PROSITE" id="PS50931">
    <property type="entry name" value="HTH_LYSR"/>
    <property type="match status" value="1"/>
</dbReference>
<dbReference type="PANTHER" id="PTHR30419:SF8">
    <property type="entry name" value="NITROGEN ASSIMILATION TRANSCRIPTIONAL ACTIVATOR-RELATED"/>
    <property type="match status" value="1"/>
</dbReference>
<keyword evidence="2" id="KW-0805">Transcription regulation</keyword>
<dbReference type="FunFam" id="1.10.10.10:FF:000001">
    <property type="entry name" value="LysR family transcriptional regulator"/>
    <property type="match status" value="1"/>
</dbReference>
<dbReference type="GO" id="GO:0003677">
    <property type="term" value="F:DNA binding"/>
    <property type="evidence" value="ECO:0007669"/>
    <property type="project" value="UniProtKB-KW"/>
</dbReference>
<evidence type="ECO:0000259" key="5">
    <source>
        <dbReference type="PROSITE" id="PS50931"/>
    </source>
</evidence>
<evidence type="ECO:0000313" key="7">
    <source>
        <dbReference type="Proteomes" id="UP000434554"/>
    </source>
</evidence>
<dbReference type="GO" id="GO:0005829">
    <property type="term" value="C:cytosol"/>
    <property type="evidence" value="ECO:0007669"/>
    <property type="project" value="TreeGrafter"/>
</dbReference>
<protein>
    <submittedName>
        <fullName evidence="6">LysR family transcriptional regulator</fullName>
    </submittedName>
</protein>
<name>A0A833CC19_9FIRM</name>
<dbReference type="GO" id="GO:0003700">
    <property type="term" value="F:DNA-binding transcription factor activity"/>
    <property type="evidence" value="ECO:0007669"/>
    <property type="project" value="InterPro"/>
</dbReference>
<sequence length="294" mass="33812">MIETRLLVYFLTIAQEETISKAAETLHITQSTLSKQMKDLEDQLGKTLFIRGKRKITLTEEGRYLQQRAREIVDLVSATEGALKKDAELLNGNIYFGCGETHHMSDITQCFKNLQQIYPQIHLHLYSGDHTVVMDRLDKGLLDIGLVVEPNFREGYDYYYIGRSDKSVLLMRQDDSLAQKTELQKEELKKLPLILSRQGFASPTDYELFGTSRSNLNIMATYNLINNMLFLVEQGLGYAVTLSCLLPPHHPTLTYRPIVPTLENKWYLVTHSHRLFSPTATRFLEELKNFFSAE</sequence>
<dbReference type="RefSeq" id="WP_006556010.1">
    <property type="nucleotide sequence ID" value="NZ_CALMIE010000137.1"/>
</dbReference>
<keyword evidence="4" id="KW-0804">Transcription</keyword>
<evidence type="ECO:0000256" key="4">
    <source>
        <dbReference type="ARBA" id="ARBA00023163"/>
    </source>
</evidence>
<dbReference type="InterPro" id="IPR005119">
    <property type="entry name" value="LysR_subst-bd"/>
</dbReference>
<accession>A0A833CC19</accession>
<keyword evidence="3" id="KW-0238">DNA-binding</keyword>
<dbReference type="InterPro" id="IPR050950">
    <property type="entry name" value="HTH-type_LysR_regulators"/>
</dbReference>
<evidence type="ECO:0000313" key="6">
    <source>
        <dbReference type="EMBL" id="KAB1479492.1"/>
    </source>
</evidence>
<dbReference type="GeneID" id="83055765"/>
<proteinExistence type="inferred from homology"/>
<evidence type="ECO:0000256" key="2">
    <source>
        <dbReference type="ARBA" id="ARBA00023015"/>
    </source>
</evidence>
<evidence type="ECO:0000256" key="1">
    <source>
        <dbReference type="ARBA" id="ARBA00009437"/>
    </source>
</evidence>
<dbReference type="SUPFAM" id="SSF46785">
    <property type="entry name" value="Winged helix' DNA-binding domain"/>
    <property type="match status" value="1"/>
</dbReference>
<feature type="domain" description="HTH lysR-type" evidence="5">
    <location>
        <begin position="2"/>
        <end position="59"/>
    </location>
</feature>
<comment type="caution">
    <text evidence="6">The sequence shown here is derived from an EMBL/GenBank/DDBJ whole genome shotgun (WGS) entry which is preliminary data.</text>
</comment>
<evidence type="ECO:0000256" key="3">
    <source>
        <dbReference type="ARBA" id="ARBA00023125"/>
    </source>
</evidence>
<gene>
    <name evidence="6" type="ORF">F8R14_02225</name>
</gene>
<dbReference type="Proteomes" id="UP000434554">
    <property type="component" value="Unassembled WGS sequence"/>
</dbReference>
<dbReference type="Pfam" id="PF03466">
    <property type="entry name" value="LysR_substrate"/>
    <property type="match status" value="1"/>
</dbReference>
<dbReference type="Pfam" id="PF00126">
    <property type="entry name" value="HTH_1"/>
    <property type="match status" value="1"/>
</dbReference>
<reference evidence="6 7" key="1">
    <citation type="submission" date="2019-09" db="EMBL/GenBank/DDBJ databases">
        <title>Draft genome sequence of 3 type strains from the CCUG.</title>
        <authorList>
            <person name="Pineiro-Iglesias B."/>
            <person name="Tunovic T."/>
            <person name="Unosson C."/>
            <person name="Inganas E."/>
            <person name="Ohlen M."/>
            <person name="Cardew S."/>
            <person name="Jensie-Markopoulos S."/>
            <person name="Salva-Serra F."/>
            <person name="Jaen-Luchoro D."/>
            <person name="Karlsson R."/>
            <person name="Svensson-Stadler L."/>
            <person name="Chun J."/>
            <person name="Moore E."/>
        </authorList>
    </citation>
    <scope>NUCLEOTIDE SEQUENCE [LARGE SCALE GENOMIC DNA]</scope>
    <source>
        <strain evidence="6 7">CCUG 65427</strain>
    </source>
</reference>
<dbReference type="Gene3D" id="3.40.190.290">
    <property type="match status" value="1"/>
</dbReference>
<dbReference type="InterPro" id="IPR000847">
    <property type="entry name" value="LysR_HTH_N"/>
</dbReference>
<dbReference type="SUPFAM" id="SSF53850">
    <property type="entry name" value="Periplasmic binding protein-like II"/>
    <property type="match status" value="1"/>
</dbReference>
<dbReference type="CDD" id="cd05466">
    <property type="entry name" value="PBP2_LTTR_substrate"/>
    <property type="match status" value="1"/>
</dbReference>
<dbReference type="AlphaFoldDB" id="A0A833CC19"/>
<dbReference type="EMBL" id="WBKH01000002">
    <property type="protein sequence ID" value="KAB1479492.1"/>
    <property type="molecule type" value="Genomic_DNA"/>
</dbReference>
<comment type="similarity">
    <text evidence="1">Belongs to the LysR transcriptional regulatory family.</text>
</comment>
<organism evidence="6 7">
    <name type="scientific">Veillonella seminalis</name>
    <dbReference type="NCBI Taxonomy" id="1502943"/>
    <lineage>
        <taxon>Bacteria</taxon>
        <taxon>Bacillati</taxon>
        <taxon>Bacillota</taxon>
        <taxon>Negativicutes</taxon>
        <taxon>Veillonellales</taxon>
        <taxon>Veillonellaceae</taxon>
        <taxon>Veillonella</taxon>
    </lineage>
</organism>